<name>A0ABR7D2F9_9BACT</name>
<dbReference type="RefSeq" id="WP_099293281.1">
    <property type="nucleotide sequence ID" value="NZ_JACOOH010000005.1"/>
</dbReference>
<accession>A0ABR7D2F9</accession>
<reference evidence="1 2" key="1">
    <citation type="submission" date="2020-08" db="EMBL/GenBank/DDBJ databases">
        <title>Genome public.</title>
        <authorList>
            <person name="Liu C."/>
            <person name="Sun Q."/>
        </authorList>
    </citation>
    <scope>NUCLEOTIDE SEQUENCE [LARGE SCALE GENOMIC DNA]</scope>
    <source>
        <strain evidence="1 2">NSJ-56</strain>
    </source>
</reference>
<organism evidence="1 2">
    <name type="scientific">Butyricimonas hominis</name>
    <dbReference type="NCBI Taxonomy" id="2763032"/>
    <lineage>
        <taxon>Bacteria</taxon>
        <taxon>Pseudomonadati</taxon>
        <taxon>Bacteroidota</taxon>
        <taxon>Bacteroidia</taxon>
        <taxon>Bacteroidales</taxon>
        <taxon>Odoribacteraceae</taxon>
        <taxon>Butyricimonas</taxon>
    </lineage>
</organism>
<evidence type="ECO:0000313" key="2">
    <source>
        <dbReference type="Proteomes" id="UP000646484"/>
    </source>
</evidence>
<sequence>MKRLLETSFFALLAEGLGVCFEEERYIKAIREFAGDLRKASEAEDDAGVRERMLARARMGLEYWLERVVVDDGAFGKKWGLYLLLYSCGVEIGGGRRALVT</sequence>
<gene>
    <name evidence="1" type="ORF">H8S64_13300</name>
</gene>
<proteinExistence type="predicted"/>
<keyword evidence="2" id="KW-1185">Reference proteome</keyword>
<evidence type="ECO:0000313" key="1">
    <source>
        <dbReference type="EMBL" id="MBC5622079.1"/>
    </source>
</evidence>
<dbReference type="Proteomes" id="UP000646484">
    <property type="component" value="Unassembled WGS sequence"/>
</dbReference>
<comment type="caution">
    <text evidence="1">The sequence shown here is derived from an EMBL/GenBank/DDBJ whole genome shotgun (WGS) entry which is preliminary data.</text>
</comment>
<dbReference type="EMBL" id="JACOOH010000005">
    <property type="protein sequence ID" value="MBC5622079.1"/>
    <property type="molecule type" value="Genomic_DNA"/>
</dbReference>
<protein>
    <submittedName>
        <fullName evidence="1">Uncharacterized protein</fullName>
    </submittedName>
</protein>